<dbReference type="EMBL" id="UGPB01000001">
    <property type="protein sequence ID" value="STY30149.1"/>
    <property type="molecule type" value="Genomic_DNA"/>
</dbReference>
<dbReference type="AlphaFoldDB" id="A0A378LTL9"/>
<feature type="transmembrane region" description="Helical" evidence="1">
    <location>
        <begin position="30"/>
        <end position="48"/>
    </location>
</feature>
<proteinExistence type="predicted"/>
<dbReference type="InterPro" id="IPR025205">
    <property type="entry name" value="PilX/PilW_C"/>
</dbReference>
<sequence length="183" mass="19914">MNKGKTNHLIRSIVPRFTPKKARSKQENGYVLLLTLVLLIIMTALALANVSMNTTETRIAANATDTEISLEKTEGALNGGINNLIKGTYNPTNFIQNSNGLYILNPADPPLWSTANWSSPSAVINGFQGYSTSQASYIIEQLPSITKPGQNMKTPTRIYRITARAIGANGNTTVMLQSTVQMQ</sequence>
<name>A0A378LTL9_9GAMM</name>
<protein>
    <submittedName>
        <fullName evidence="3">Tfp pilus assembly protein PilX</fullName>
    </submittedName>
</protein>
<reference evidence="3 4" key="1">
    <citation type="submission" date="2018-06" db="EMBL/GenBank/DDBJ databases">
        <authorList>
            <consortium name="Pathogen Informatics"/>
            <person name="Doyle S."/>
        </authorList>
    </citation>
    <scope>NUCLEOTIDE SEQUENCE [LARGE SCALE GENOMIC DNA]</scope>
    <source>
        <strain evidence="3 4">NCTC11532</strain>
    </source>
</reference>
<evidence type="ECO:0000313" key="4">
    <source>
        <dbReference type="Proteomes" id="UP000255297"/>
    </source>
</evidence>
<dbReference type="RefSeq" id="WP_084157809.1">
    <property type="nucleotide sequence ID" value="NZ_CAAAIS010000001.1"/>
</dbReference>
<evidence type="ECO:0000259" key="2">
    <source>
        <dbReference type="Pfam" id="PF13681"/>
    </source>
</evidence>
<evidence type="ECO:0000256" key="1">
    <source>
        <dbReference type="SAM" id="Phobius"/>
    </source>
</evidence>
<dbReference type="Pfam" id="PF13681">
    <property type="entry name" value="PilX"/>
    <property type="match status" value="1"/>
</dbReference>
<keyword evidence="4" id="KW-1185">Reference proteome</keyword>
<feature type="domain" description="PilX/PilW C-terminal" evidence="2">
    <location>
        <begin position="99"/>
        <end position="181"/>
    </location>
</feature>
<gene>
    <name evidence="3" type="ORF">NCTC11532_02262</name>
</gene>
<dbReference type="Proteomes" id="UP000255297">
    <property type="component" value="Unassembled WGS sequence"/>
</dbReference>
<organism evidence="3 4">
    <name type="scientific">Legionella wadsworthii</name>
    <dbReference type="NCBI Taxonomy" id="28088"/>
    <lineage>
        <taxon>Bacteria</taxon>
        <taxon>Pseudomonadati</taxon>
        <taxon>Pseudomonadota</taxon>
        <taxon>Gammaproteobacteria</taxon>
        <taxon>Legionellales</taxon>
        <taxon>Legionellaceae</taxon>
        <taxon>Legionella</taxon>
    </lineage>
</organism>
<keyword evidence="1" id="KW-0472">Membrane</keyword>
<accession>A0A378LTL9</accession>
<evidence type="ECO:0000313" key="3">
    <source>
        <dbReference type="EMBL" id="STY30149.1"/>
    </source>
</evidence>
<keyword evidence="1" id="KW-0812">Transmembrane</keyword>
<keyword evidence="1" id="KW-1133">Transmembrane helix</keyword>
<dbReference type="OrthoDB" id="5653538at2"/>
<dbReference type="STRING" id="1122170.GCA_000701265_00225"/>